<proteinExistence type="predicted"/>
<dbReference type="EMBL" id="JABZXS010000001">
    <property type="protein sequence ID" value="MBF1672631.1"/>
    <property type="molecule type" value="Genomic_DNA"/>
</dbReference>
<name>A0A930LNT3_9MICC</name>
<sequence length="148" mass="16570">MKSDLFPPEVWALGGVILGTLIPAVFAFITGRQQAKHESNKVLIEALERRIGDLEKHLREETDARRSLEAEVRTREAEAHSTADKARWVMSIAISHINRLDAHIAAGSPPPPPPLPGEVEEWVSRELWTTSFQPGHPALDKTKKKEEE</sequence>
<dbReference type="Proteomes" id="UP000785653">
    <property type="component" value="Unassembled WGS sequence"/>
</dbReference>
<organism evidence="3 4">
    <name type="scientific">Rothia mucilaginosa</name>
    <dbReference type="NCBI Taxonomy" id="43675"/>
    <lineage>
        <taxon>Bacteria</taxon>
        <taxon>Bacillati</taxon>
        <taxon>Actinomycetota</taxon>
        <taxon>Actinomycetes</taxon>
        <taxon>Micrococcales</taxon>
        <taxon>Micrococcaceae</taxon>
        <taxon>Rothia</taxon>
    </lineage>
</organism>
<evidence type="ECO:0000256" key="2">
    <source>
        <dbReference type="SAM" id="Phobius"/>
    </source>
</evidence>
<reference evidence="3" key="1">
    <citation type="submission" date="2020-04" db="EMBL/GenBank/DDBJ databases">
        <title>Deep metagenomics examines the oral microbiome during advanced dental caries in children, revealing novel taxa and co-occurrences with host molecules.</title>
        <authorList>
            <person name="Baker J.L."/>
            <person name="Morton J.T."/>
            <person name="Dinis M."/>
            <person name="Alvarez R."/>
            <person name="Tran N.C."/>
            <person name="Knight R."/>
            <person name="Edlund A."/>
        </authorList>
    </citation>
    <scope>NUCLEOTIDE SEQUENCE</scope>
    <source>
        <strain evidence="3">JCVI_47_bin.3</strain>
    </source>
</reference>
<feature type="transmembrane region" description="Helical" evidence="2">
    <location>
        <begin position="12"/>
        <end position="31"/>
    </location>
</feature>
<keyword evidence="2" id="KW-0812">Transmembrane</keyword>
<evidence type="ECO:0000313" key="3">
    <source>
        <dbReference type="EMBL" id="MBF1672631.1"/>
    </source>
</evidence>
<keyword evidence="2" id="KW-1133">Transmembrane helix</keyword>
<dbReference type="AlphaFoldDB" id="A0A930LNT3"/>
<keyword evidence="2" id="KW-0472">Membrane</keyword>
<gene>
    <name evidence="3" type="ORF">HXO65_00225</name>
</gene>
<evidence type="ECO:0000256" key="1">
    <source>
        <dbReference type="SAM" id="MobiDB-lite"/>
    </source>
</evidence>
<accession>A0A930LNT3</accession>
<feature type="region of interest" description="Disordered" evidence="1">
    <location>
        <begin position="59"/>
        <end position="83"/>
    </location>
</feature>
<comment type="caution">
    <text evidence="3">The sequence shown here is derived from an EMBL/GenBank/DDBJ whole genome shotgun (WGS) entry which is preliminary data.</text>
</comment>
<protein>
    <submittedName>
        <fullName evidence="3">Uncharacterized protein</fullName>
    </submittedName>
</protein>
<evidence type="ECO:0000313" key="4">
    <source>
        <dbReference type="Proteomes" id="UP000785653"/>
    </source>
</evidence>